<evidence type="ECO:0000256" key="9">
    <source>
        <dbReference type="RuleBase" id="RU004187"/>
    </source>
</evidence>
<keyword evidence="4 10" id="KW-0963">Cytoplasm</keyword>
<dbReference type="NCBIfam" id="NF041083">
    <property type="entry name" value="thermosome_beta"/>
    <property type="match status" value="1"/>
</dbReference>
<keyword evidence="13" id="KW-1185">Reference proteome</keyword>
<dbReference type="OrthoDB" id="1935484at2759"/>
<dbReference type="GO" id="GO:0016887">
    <property type="term" value="F:ATP hydrolysis activity"/>
    <property type="evidence" value="ECO:0007669"/>
    <property type="project" value="InterPro"/>
</dbReference>
<evidence type="ECO:0000256" key="8">
    <source>
        <dbReference type="ARBA" id="ARBA00024677"/>
    </source>
</evidence>
<dbReference type="PROSITE" id="PS00995">
    <property type="entry name" value="TCP1_3"/>
    <property type="match status" value="1"/>
</dbReference>
<feature type="compositionally biased region" description="Low complexity" evidence="11">
    <location>
        <begin position="547"/>
        <end position="558"/>
    </location>
</feature>
<dbReference type="Gene3D" id="1.10.560.10">
    <property type="entry name" value="GroEL-like equatorial domain"/>
    <property type="match status" value="1"/>
</dbReference>
<dbReference type="AlphaFoldDB" id="B7G279"/>
<dbReference type="SUPFAM" id="SSF52029">
    <property type="entry name" value="GroEL apical domain-like"/>
    <property type="match status" value="1"/>
</dbReference>
<dbReference type="InterPro" id="IPR012720">
    <property type="entry name" value="Chap_CCT_eta"/>
</dbReference>
<reference evidence="12 13" key="1">
    <citation type="journal article" date="2008" name="Nature">
        <title>The Phaeodactylum genome reveals the evolutionary history of diatom genomes.</title>
        <authorList>
            <person name="Bowler C."/>
            <person name="Allen A.E."/>
            <person name="Badger J.H."/>
            <person name="Grimwood J."/>
            <person name="Jabbari K."/>
            <person name="Kuo A."/>
            <person name="Maheswari U."/>
            <person name="Martens C."/>
            <person name="Maumus F."/>
            <person name="Otillar R.P."/>
            <person name="Rayko E."/>
            <person name="Salamov A."/>
            <person name="Vandepoele K."/>
            <person name="Beszteri B."/>
            <person name="Gruber A."/>
            <person name="Heijde M."/>
            <person name="Katinka M."/>
            <person name="Mock T."/>
            <person name="Valentin K."/>
            <person name="Verret F."/>
            <person name="Berges J.A."/>
            <person name="Brownlee C."/>
            <person name="Cadoret J.P."/>
            <person name="Chiovitti A."/>
            <person name="Choi C.J."/>
            <person name="Coesel S."/>
            <person name="De Martino A."/>
            <person name="Detter J.C."/>
            <person name="Durkin C."/>
            <person name="Falciatore A."/>
            <person name="Fournet J."/>
            <person name="Haruta M."/>
            <person name="Huysman M.J."/>
            <person name="Jenkins B.D."/>
            <person name="Jiroutova K."/>
            <person name="Jorgensen R.E."/>
            <person name="Joubert Y."/>
            <person name="Kaplan A."/>
            <person name="Kroger N."/>
            <person name="Kroth P.G."/>
            <person name="La Roche J."/>
            <person name="Lindquist E."/>
            <person name="Lommer M."/>
            <person name="Martin-Jezequel V."/>
            <person name="Lopez P.J."/>
            <person name="Lucas S."/>
            <person name="Mangogna M."/>
            <person name="McGinnis K."/>
            <person name="Medlin L.K."/>
            <person name="Montsant A."/>
            <person name="Oudot-Le Secq M.P."/>
            <person name="Napoli C."/>
            <person name="Obornik M."/>
            <person name="Parker M.S."/>
            <person name="Petit J.L."/>
            <person name="Porcel B.M."/>
            <person name="Poulsen N."/>
            <person name="Robison M."/>
            <person name="Rychlewski L."/>
            <person name="Rynearson T.A."/>
            <person name="Schmutz J."/>
            <person name="Shapiro H."/>
            <person name="Siaut M."/>
            <person name="Stanley M."/>
            <person name="Sussman M.R."/>
            <person name="Taylor A.R."/>
            <person name="Vardi A."/>
            <person name="von Dassow P."/>
            <person name="Vyverman W."/>
            <person name="Willis A."/>
            <person name="Wyrwicz L.S."/>
            <person name="Rokhsar D.S."/>
            <person name="Weissenbach J."/>
            <person name="Armbrust E.V."/>
            <person name="Green B.R."/>
            <person name="Van de Peer Y."/>
            <person name="Grigoriev I.V."/>
        </authorList>
    </citation>
    <scope>NUCLEOTIDE SEQUENCE [LARGE SCALE GENOMIC DNA]</scope>
    <source>
        <strain evidence="12 13">CCAP 1055/1</strain>
    </source>
</reference>
<keyword evidence="5 9" id="KW-0547">Nucleotide-binding</keyword>
<dbReference type="Pfam" id="PF00118">
    <property type="entry name" value="Cpn60_TCP1"/>
    <property type="match status" value="1"/>
</dbReference>
<gene>
    <name evidence="12" type="ORF">PHATRDRAFT_37131</name>
</gene>
<dbReference type="InterPro" id="IPR027409">
    <property type="entry name" value="GroEL-like_apical_dom_sf"/>
</dbReference>
<dbReference type="RefSeq" id="XP_002181332.1">
    <property type="nucleotide sequence ID" value="XM_002181296.1"/>
</dbReference>
<dbReference type="InterPro" id="IPR054827">
    <property type="entry name" value="thermosome_alpha"/>
</dbReference>
<reference evidence="13" key="2">
    <citation type="submission" date="2008-08" db="EMBL/GenBank/DDBJ databases">
        <authorList>
            <consortium name="Diatom Consortium"/>
            <person name="Grigoriev I."/>
            <person name="Grimwood J."/>
            <person name="Kuo A."/>
            <person name="Otillar R.P."/>
            <person name="Salamov A."/>
            <person name="Detter J.C."/>
            <person name="Lindquist E."/>
            <person name="Shapiro H."/>
            <person name="Lucas S."/>
            <person name="Glavina del Rio T."/>
            <person name="Pitluck S."/>
            <person name="Rokhsar D."/>
            <person name="Bowler C."/>
        </authorList>
    </citation>
    <scope>GENOME REANNOTATION</scope>
    <source>
        <strain evidence="13">CCAP 1055/1</strain>
    </source>
</reference>
<dbReference type="PRINTS" id="PR00304">
    <property type="entry name" value="TCOMPLEXTCP1"/>
</dbReference>
<comment type="subunit">
    <text evidence="3">Heterooligomeric complex of about 850 to 900 kDa that forms two stacked rings, 12 to 16 nm in diameter.</text>
</comment>
<evidence type="ECO:0000256" key="4">
    <source>
        <dbReference type="ARBA" id="ARBA00022490"/>
    </source>
</evidence>
<evidence type="ECO:0000313" key="12">
    <source>
        <dbReference type="EMBL" id="EEC47255.1"/>
    </source>
</evidence>
<comment type="function">
    <text evidence="8 10">Molecular chaperone; assists the folding of proteins upon ATP hydrolysis. Known to play a role, in vitro, in the folding of actin and tubulin.</text>
</comment>
<dbReference type="FunFam" id="1.10.560.10:FF:000017">
    <property type="entry name" value="T-complex protein 1 subunit eta"/>
    <property type="match status" value="1"/>
</dbReference>
<dbReference type="HOGENOM" id="CLU_008891_7_3_1"/>
<name>B7G279_PHATC</name>
<dbReference type="InterPro" id="IPR053374">
    <property type="entry name" value="TCP-1_chaperonin"/>
</dbReference>
<dbReference type="CDD" id="cd03340">
    <property type="entry name" value="TCP1_eta"/>
    <property type="match status" value="1"/>
</dbReference>
<dbReference type="eggNOG" id="KOG0361">
    <property type="taxonomic scope" value="Eukaryota"/>
</dbReference>
<evidence type="ECO:0000256" key="5">
    <source>
        <dbReference type="ARBA" id="ARBA00022741"/>
    </source>
</evidence>
<dbReference type="PROSITE" id="PS00750">
    <property type="entry name" value="TCP1_1"/>
    <property type="match status" value="1"/>
</dbReference>
<dbReference type="Gene3D" id="3.30.260.10">
    <property type="entry name" value="TCP-1-like chaperonin intermediate domain"/>
    <property type="match status" value="1"/>
</dbReference>
<evidence type="ECO:0000313" key="13">
    <source>
        <dbReference type="Proteomes" id="UP000000759"/>
    </source>
</evidence>
<sequence>MRPGIILLREGTDTSQGTPQLISNINACQAVADTVRTTLGPSGRDKLIATGRHVTISNDGATIMKLLEIEHPAAKTLVDISMSQDAEVGDGTTSVVLLAAEILAKMKPFVEEGVHPQILQRNIRNAGKMAVEKVQELAVPFQGDELEDMLLKTARTALNSKLIANHKDLFAPMVVEAVQALHQGGSLDDLSSLVAIKQISGGDVRQSFLVNGVAFKKTFSYAGFEQMTKQFTNPGILLLNVELELKSEKENAEVRITDPSQYQSIVDAEWKVIYDKLDACVDSGAQIVLSKLPIGDLATQYFADRGLFCAGRVTDGDLKRVAKATGGSVQTSTHGITKDMLGTCGVFEERQVGDERFNVFTDCPQKLTSTIVLRGGTEQFIAESERSVHDALMVVKRSLQSGSVVAGGGAVEMEVSRCLREHALTIEGKGQLIITAYAKALEVIPRQLCENAGYDSTDILAALRRKHAVDADGKWYGVDVINGHICDTFDLGVWEPSDNKVNSFDAATEAACVILSIDETVMAPKSQDPNAHHTGQMDQGNKPMSNMMGGAMQAAQGGARSGQLGPGVSYMKGRGGG</sequence>
<evidence type="ECO:0000256" key="1">
    <source>
        <dbReference type="ARBA" id="ARBA00004496"/>
    </source>
</evidence>
<proteinExistence type="inferred from homology"/>
<dbReference type="PANTHER" id="PTHR11353">
    <property type="entry name" value="CHAPERONIN"/>
    <property type="match status" value="1"/>
</dbReference>
<dbReference type="GO" id="GO:0005524">
    <property type="term" value="F:ATP binding"/>
    <property type="evidence" value="ECO:0007669"/>
    <property type="project" value="UniProtKB-KW"/>
</dbReference>
<dbReference type="Proteomes" id="UP000000759">
    <property type="component" value="Chromosome 12"/>
</dbReference>
<dbReference type="InterPro" id="IPR002423">
    <property type="entry name" value="Cpn60/GroEL/TCP-1"/>
</dbReference>
<comment type="subunit">
    <text evidence="10">Heterooligomeric complex that forms two stacked rings.</text>
</comment>
<evidence type="ECO:0000256" key="11">
    <source>
        <dbReference type="SAM" id="MobiDB-lite"/>
    </source>
</evidence>
<dbReference type="InterPro" id="IPR027410">
    <property type="entry name" value="TCP-1-like_intermed_sf"/>
</dbReference>
<dbReference type="InterPro" id="IPR017998">
    <property type="entry name" value="Chaperone_TCP-1"/>
</dbReference>
<accession>B7G279</accession>
<dbReference type="InParanoid" id="B7G279"/>
<dbReference type="EMBL" id="CM000614">
    <property type="protein sequence ID" value="EEC47255.1"/>
    <property type="molecule type" value="Genomic_DNA"/>
</dbReference>
<keyword evidence="6 9" id="KW-0067">ATP-binding</keyword>
<protein>
    <recommendedName>
        <fullName evidence="10">T-complex protein 1 subunit eta</fullName>
        <shortName evidence="10">TCP-1-eta</shortName>
    </recommendedName>
    <alternativeName>
        <fullName evidence="10">CCT-eta</fullName>
    </alternativeName>
</protein>
<evidence type="ECO:0000256" key="7">
    <source>
        <dbReference type="ARBA" id="ARBA00023186"/>
    </source>
</evidence>
<dbReference type="GO" id="GO:0051082">
    <property type="term" value="F:unfolded protein binding"/>
    <property type="evidence" value="ECO:0007669"/>
    <property type="project" value="InterPro"/>
</dbReference>
<dbReference type="GO" id="GO:0140662">
    <property type="term" value="F:ATP-dependent protein folding chaperone"/>
    <property type="evidence" value="ECO:0007669"/>
    <property type="project" value="InterPro"/>
</dbReference>
<organism evidence="12 13">
    <name type="scientific">Phaeodactylum tricornutum (strain CCAP 1055/1)</name>
    <dbReference type="NCBI Taxonomy" id="556484"/>
    <lineage>
        <taxon>Eukaryota</taxon>
        <taxon>Sar</taxon>
        <taxon>Stramenopiles</taxon>
        <taxon>Ochrophyta</taxon>
        <taxon>Bacillariophyta</taxon>
        <taxon>Bacillariophyceae</taxon>
        <taxon>Bacillariophycidae</taxon>
        <taxon>Naviculales</taxon>
        <taxon>Phaeodactylaceae</taxon>
        <taxon>Phaeodactylum</taxon>
    </lineage>
</organism>
<dbReference type="PROSITE" id="PS00751">
    <property type="entry name" value="TCP1_2"/>
    <property type="match status" value="1"/>
</dbReference>
<dbReference type="KEGG" id="pti:PHATRDRAFT_37131"/>
<feature type="region of interest" description="Disordered" evidence="11">
    <location>
        <begin position="524"/>
        <end position="577"/>
    </location>
</feature>
<keyword evidence="7 9" id="KW-0143">Chaperone</keyword>
<dbReference type="PaxDb" id="2850-Phatr37131"/>
<dbReference type="GO" id="GO:0005832">
    <property type="term" value="C:chaperonin-containing T-complex"/>
    <property type="evidence" value="ECO:0007669"/>
    <property type="project" value="UniProtKB-ARBA"/>
</dbReference>
<comment type="subcellular location">
    <subcellularLocation>
        <location evidence="1 10">Cytoplasm</location>
    </subcellularLocation>
</comment>
<dbReference type="FunCoup" id="B7G279">
    <property type="interactions" value="662"/>
</dbReference>
<evidence type="ECO:0000256" key="6">
    <source>
        <dbReference type="ARBA" id="ARBA00022840"/>
    </source>
</evidence>
<evidence type="ECO:0000256" key="3">
    <source>
        <dbReference type="ARBA" id="ARBA00011531"/>
    </source>
</evidence>
<dbReference type="InterPro" id="IPR002194">
    <property type="entry name" value="Chaperonin_TCP-1_CS"/>
</dbReference>
<dbReference type="STRING" id="556484.B7G279"/>
<evidence type="ECO:0000256" key="10">
    <source>
        <dbReference type="RuleBase" id="RU365042"/>
    </source>
</evidence>
<comment type="similarity">
    <text evidence="2 9">Belongs to the TCP-1 chaperonin family.</text>
</comment>
<dbReference type="Gene3D" id="3.50.7.10">
    <property type="entry name" value="GroEL"/>
    <property type="match status" value="1"/>
</dbReference>
<dbReference type="InterPro" id="IPR027413">
    <property type="entry name" value="GROEL-like_equatorial_sf"/>
</dbReference>
<dbReference type="GeneID" id="7202117"/>
<dbReference type="SUPFAM" id="SSF48592">
    <property type="entry name" value="GroEL equatorial domain-like"/>
    <property type="match status" value="1"/>
</dbReference>
<evidence type="ECO:0000256" key="2">
    <source>
        <dbReference type="ARBA" id="ARBA00008020"/>
    </source>
</evidence>
<dbReference type="NCBIfam" id="NF041082">
    <property type="entry name" value="thermosome_alpha"/>
    <property type="match status" value="1"/>
</dbReference>
<dbReference type="SUPFAM" id="SSF54849">
    <property type="entry name" value="GroEL-intermediate domain like"/>
    <property type="match status" value="1"/>
</dbReference>
<dbReference type="FunFam" id="3.50.7.10:FF:000006">
    <property type="entry name" value="T-complex protein 1 subunit eta"/>
    <property type="match status" value="1"/>
</dbReference>
<dbReference type="NCBIfam" id="TIGR02345">
    <property type="entry name" value="chap_CCT_eta"/>
    <property type="match status" value="1"/>
</dbReference>